<evidence type="ECO:0000256" key="2">
    <source>
        <dbReference type="ARBA" id="ARBA00022723"/>
    </source>
</evidence>
<dbReference type="InterPro" id="IPR006656">
    <property type="entry name" value="Mopterin_OxRdtase"/>
</dbReference>
<dbReference type="InterPro" id="IPR006657">
    <property type="entry name" value="MoPterin_dinucl-bd_dom"/>
</dbReference>
<protein>
    <submittedName>
        <fullName evidence="7">Dehydrogenase</fullName>
    </submittedName>
</protein>
<dbReference type="RefSeq" id="WP_155321889.1">
    <property type="nucleotide sequence ID" value="NZ_AP021876.1"/>
</dbReference>
<dbReference type="GO" id="GO:0046872">
    <property type="term" value="F:metal ion binding"/>
    <property type="evidence" value="ECO:0007669"/>
    <property type="project" value="UniProtKB-KW"/>
</dbReference>
<feature type="domain" description="Molybdopterin dinucleotide-binding" evidence="6">
    <location>
        <begin position="601"/>
        <end position="704"/>
    </location>
</feature>
<dbReference type="InterPro" id="IPR037949">
    <property type="entry name" value="MopB_CT_Acetylene-hydratase"/>
</dbReference>
<dbReference type="Pfam" id="PF01568">
    <property type="entry name" value="Molydop_binding"/>
    <property type="match status" value="1"/>
</dbReference>
<keyword evidence="2" id="KW-0479">Metal-binding</keyword>
<dbReference type="KEGG" id="dov:DSCO28_16590"/>
<feature type="domain" description="Molybdopterin oxidoreductase" evidence="5">
    <location>
        <begin position="69"/>
        <end position="510"/>
    </location>
</feature>
<evidence type="ECO:0000256" key="3">
    <source>
        <dbReference type="ARBA" id="ARBA00023004"/>
    </source>
</evidence>
<dbReference type="Gene3D" id="3.40.228.10">
    <property type="entry name" value="Dimethylsulfoxide Reductase, domain 2"/>
    <property type="match status" value="1"/>
</dbReference>
<dbReference type="SUPFAM" id="SSF53706">
    <property type="entry name" value="Formate dehydrogenase/DMSO reductase, domains 1-3"/>
    <property type="match status" value="1"/>
</dbReference>
<dbReference type="InterPro" id="IPR009010">
    <property type="entry name" value="Asp_de-COase-like_dom_sf"/>
</dbReference>
<dbReference type="Pfam" id="PF00384">
    <property type="entry name" value="Molybdopterin"/>
    <property type="match status" value="1"/>
</dbReference>
<gene>
    <name evidence="7" type="ORF">DSCO28_16590</name>
</gene>
<dbReference type="Gene3D" id="2.20.25.90">
    <property type="entry name" value="ADC-like domains"/>
    <property type="match status" value="1"/>
</dbReference>
<dbReference type="InterPro" id="IPR050612">
    <property type="entry name" value="Prok_Mopterin_Oxidored"/>
</dbReference>
<dbReference type="PANTHER" id="PTHR43742:SF6">
    <property type="entry name" value="OXIDOREDUCTASE YYAE-RELATED"/>
    <property type="match status" value="1"/>
</dbReference>
<keyword evidence="3" id="KW-0408">Iron</keyword>
<dbReference type="EMBL" id="AP021876">
    <property type="protein sequence ID" value="BBO81093.1"/>
    <property type="molecule type" value="Genomic_DNA"/>
</dbReference>
<reference evidence="7 8" key="1">
    <citation type="submission" date="2019-11" db="EMBL/GenBank/DDBJ databases">
        <title>Comparative genomics of hydrocarbon-degrading Desulfosarcina strains.</title>
        <authorList>
            <person name="Watanabe M."/>
            <person name="Kojima H."/>
            <person name="Fukui M."/>
        </authorList>
    </citation>
    <scope>NUCLEOTIDE SEQUENCE [LARGE SCALE GENOMIC DNA]</scope>
    <source>
        <strain evidence="7 8">28bB2T</strain>
    </source>
</reference>
<keyword evidence="4" id="KW-0411">Iron-sulfur</keyword>
<dbReference type="GO" id="GO:0016491">
    <property type="term" value="F:oxidoreductase activity"/>
    <property type="evidence" value="ECO:0007669"/>
    <property type="project" value="InterPro"/>
</dbReference>
<dbReference type="AlphaFoldDB" id="A0A5K7ZRC0"/>
<evidence type="ECO:0000259" key="6">
    <source>
        <dbReference type="Pfam" id="PF01568"/>
    </source>
</evidence>
<dbReference type="GO" id="GO:0051536">
    <property type="term" value="F:iron-sulfur cluster binding"/>
    <property type="evidence" value="ECO:0007669"/>
    <property type="project" value="UniProtKB-KW"/>
</dbReference>
<dbReference type="GO" id="GO:0043546">
    <property type="term" value="F:molybdopterin cofactor binding"/>
    <property type="evidence" value="ECO:0007669"/>
    <property type="project" value="InterPro"/>
</dbReference>
<name>A0A5K7ZRC0_9BACT</name>
<dbReference type="PANTHER" id="PTHR43742">
    <property type="entry name" value="TRIMETHYLAMINE-N-OXIDE REDUCTASE"/>
    <property type="match status" value="1"/>
</dbReference>
<comment type="similarity">
    <text evidence="1">Belongs to the prokaryotic molybdopterin-containing oxidoreductase family.</text>
</comment>
<evidence type="ECO:0000313" key="8">
    <source>
        <dbReference type="Proteomes" id="UP000425960"/>
    </source>
</evidence>
<dbReference type="GO" id="GO:0018818">
    <property type="term" value="F:acetylene hydratase activity"/>
    <property type="evidence" value="ECO:0007669"/>
    <property type="project" value="InterPro"/>
</dbReference>
<dbReference type="CDD" id="cd02781">
    <property type="entry name" value="MopB_CT_Acetylene-hydratase"/>
    <property type="match status" value="1"/>
</dbReference>
<evidence type="ECO:0000313" key="7">
    <source>
        <dbReference type="EMBL" id="BBO81093.1"/>
    </source>
</evidence>
<sequence>MAAERQMQRARKSNCHLCGYFCGVEVRVDQNERITHILPDPDRYPCDPAVMGRCQRFVANRDLIDHPARMNAPLKRVGKRGSGKWQRVSWGHAMADIAKRLTCQKETYGAESLATCISAPHTLYWPLHRFLNLWGSPNNVGIGIVCWNPRIWVNSLTYGWPIEDELNPAETQCVIIWGMNPAESDRSLFWKTLKDFAGQGRKIVVIDPRRTRTAELADHWLPVRPGTDGALALGMLNVIVREAIYDHAFVKNWCSGFRRLSERVRAYTPRKVSEITGVPADVIETTARLYASSEPASIFTGLGIDMSGRNCTQTLRAIASLRAITGNMDVPGGSFINERPDFTPEVDLELSHMLPASQRAKKLGQGLFTLQRYEGYERLTQFTVKHGKQLPARYLTSAHPHLVWQAMLTGDPYPIRGLICMASNPLLCQSDTRRVHRALKRLDLLVVLEQFMTPTAMLADYVMPIAGSFEQPLMQMNGGVANLAYGGAAAFPPRLERRTDFHFWSELGKRCGQEAYWRWATLEDAMEEILAPAKITWKDFCETGGYAPKKKYRKYEKQGFATPSGKVELYSAIMDDFGHDPLPTYGKVTNSNQEFPLTLATGVRKHPYYSSEFRQLQRFRKRHPEPKAEISSATAARLGVREGDRVWIETKQGRIWQKLTISDMLDDFVSIEYGWWYPEKEAVEPILGGVYESNANVLTSADTAKCDPAFGQWNLRAVPCKLYKAKEKTND</sequence>
<dbReference type="Gene3D" id="3.40.50.740">
    <property type="match status" value="1"/>
</dbReference>
<organism evidence="7 8">
    <name type="scientific">Desulfosarcina ovata subsp. sediminis</name>
    <dbReference type="NCBI Taxonomy" id="885957"/>
    <lineage>
        <taxon>Bacteria</taxon>
        <taxon>Pseudomonadati</taxon>
        <taxon>Thermodesulfobacteriota</taxon>
        <taxon>Desulfobacteria</taxon>
        <taxon>Desulfobacterales</taxon>
        <taxon>Desulfosarcinaceae</taxon>
        <taxon>Desulfosarcina</taxon>
    </lineage>
</organism>
<evidence type="ECO:0000256" key="4">
    <source>
        <dbReference type="ARBA" id="ARBA00023014"/>
    </source>
</evidence>
<dbReference type="SUPFAM" id="SSF50692">
    <property type="entry name" value="ADC-like"/>
    <property type="match status" value="1"/>
</dbReference>
<evidence type="ECO:0000259" key="5">
    <source>
        <dbReference type="Pfam" id="PF00384"/>
    </source>
</evidence>
<dbReference type="Gene3D" id="2.40.40.20">
    <property type="match status" value="1"/>
</dbReference>
<evidence type="ECO:0000256" key="1">
    <source>
        <dbReference type="ARBA" id="ARBA00010312"/>
    </source>
</evidence>
<dbReference type="Proteomes" id="UP000425960">
    <property type="component" value="Chromosome"/>
</dbReference>
<accession>A0A5K7ZRC0</accession>
<proteinExistence type="inferred from homology"/>